<dbReference type="InterPro" id="IPR020843">
    <property type="entry name" value="ER"/>
</dbReference>
<dbReference type="CDD" id="cd02440">
    <property type="entry name" value="AdoMet_MTases"/>
    <property type="match status" value="1"/>
</dbReference>
<dbReference type="InterPro" id="IPR039551">
    <property type="entry name" value="Cho/carn_acyl_trans"/>
</dbReference>
<dbReference type="InterPro" id="IPR013217">
    <property type="entry name" value="Methyltransf_12"/>
</dbReference>
<evidence type="ECO:0000256" key="1">
    <source>
        <dbReference type="ARBA" id="ARBA00022679"/>
    </source>
</evidence>
<proteinExistence type="predicted"/>
<dbReference type="InterPro" id="IPR011032">
    <property type="entry name" value="GroES-like_sf"/>
</dbReference>
<dbReference type="Pfam" id="PF23114">
    <property type="entry name" value="NAD-bd_HRPKS_sdrA"/>
    <property type="match status" value="1"/>
</dbReference>
<dbReference type="Gene3D" id="3.90.180.10">
    <property type="entry name" value="Medium-chain alcohol dehydrogenases, catalytic domain"/>
    <property type="match status" value="1"/>
</dbReference>
<accession>A0ABR1T310</accession>
<dbReference type="Pfam" id="PF13602">
    <property type="entry name" value="ADH_zinc_N_2"/>
    <property type="match status" value="1"/>
</dbReference>
<dbReference type="Gene3D" id="3.40.50.720">
    <property type="entry name" value="NAD(P)-binding Rossmann-like Domain"/>
    <property type="match status" value="1"/>
</dbReference>
<name>A0ABR1T310_9PEZI</name>
<dbReference type="CDD" id="cd05195">
    <property type="entry name" value="enoyl_red"/>
    <property type="match status" value="1"/>
</dbReference>
<dbReference type="SUPFAM" id="SSF51735">
    <property type="entry name" value="NAD(P)-binding Rossmann-fold domains"/>
    <property type="match status" value="2"/>
</dbReference>
<dbReference type="InterPro" id="IPR056501">
    <property type="entry name" value="NAD-bd_HRPKS_sdrA"/>
</dbReference>
<evidence type="ECO:0000313" key="6">
    <source>
        <dbReference type="EMBL" id="KAK8040975.1"/>
    </source>
</evidence>
<dbReference type="InterPro" id="IPR013968">
    <property type="entry name" value="PKS_KR"/>
</dbReference>
<organism evidence="6 7">
    <name type="scientific">Apiospora phragmitis</name>
    <dbReference type="NCBI Taxonomy" id="2905665"/>
    <lineage>
        <taxon>Eukaryota</taxon>
        <taxon>Fungi</taxon>
        <taxon>Dikarya</taxon>
        <taxon>Ascomycota</taxon>
        <taxon>Pezizomycotina</taxon>
        <taxon>Sordariomycetes</taxon>
        <taxon>Xylariomycetidae</taxon>
        <taxon>Amphisphaeriales</taxon>
        <taxon>Apiosporaceae</taxon>
        <taxon>Apiospora</taxon>
    </lineage>
</organism>
<evidence type="ECO:0000256" key="2">
    <source>
        <dbReference type="ARBA" id="ARBA00023002"/>
    </source>
</evidence>
<protein>
    <submittedName>
        <fullName evidence="6">Polyketide synthase</fullName>
    </submittedName>
</protein>
<dbReference type="InterPro" id="IPR013154">
    <property type="entry name" value="ADH-like_N"/>
</dbReference>
<dbReference type="Proteomes" id="UP001480595">
    <property type="component" value="Unassembled WGS sequence"/>
</dbReference>
<dbReference type="Pfam" id="PF08659">
    <property type="entry name" value="KR"/>
    <property type="match status" value="1"/>
</dbReference>
<dbReference type="SMART" id="SM00822">
    <property type="entry name" value="PKS_KR"/>
    <property type="match status" value="1"/>
</dbReference>
<feature type="region of interest" description="Disordered" evidence="3">
    <location>
        <begin position="1247"/>
        <end position="1269"/>
    </location>
</feature>
<dbReference type="PANTHER" id="PTHR45681:SF6">
    <property type="entry name" value="POLYKETIDE SYNTHASE 37"/>
    <property type="match status" value="1"/>
</dbReference>
<dbReference type="GeneID" id="92098454"/>
<feature type="compositionally biased region" description="Polar residues" evidence="3">
    <location>
        <begin position="1252"/>
        <end position="1269"/>
    </location>
</feature>
<keyword evidence="2" id="KW-0560">Oxidoreductase</keyword>
<dbReference type="InterPro" id="IPR050444">
    <property type="entry name" value="Polyketide_Synthase"/>
</dbReference>
<dbReference type="InterPro" id="IPR029063">
    <property type="entry name" value="SAM-dependent_MTases_sf"/>
</dbReference>
<feature type="domain" description="Enoyl reductase (ER)" evidence="5">
    <location>
        <begin position="667"/>
        <end position="963"/>
    </location>
</feature>
<dbReference type="SMART" id="SM00829">
    <property type="entry name" value="PKS_ER"/>
    <property type="match status" value="1"/>
</dbReference>
<evidence type="ECO:0000313" key="7">
    <source>
        <dbReference type="Proteomes" id="UP001480595"/>
    </source>
</evidence>
<feature type="domain" description="Ketoreductase" evidence="4">
    <location>
        <begin position="987"/>
        <end position="1155"/>
    </location>
</feature>
<dbReference type="EMBL" id="JAQQWL010000015">
    <property type="protein sequence ID" value="KAK8040975.1"/>
    <property type="molecule type" value="Genomic_DNA"/>
</dbReference>
<dbReference type="Gene3D" id="3.40.50.150">
    <property type="entry name" value="Vaccinia Virus protein VP39"/>
    <property type="match status" value="1"/>
</dbReference>
<dbReference type="PANTHER" id="PTHR45681">
    <property type="entry name" value="POLYKETIDE SYNTHASE 44-RELATED"/>
    <property type="match status" value="1"/>
</dbReference>
<sequence>MPVSLAELSIAVHMDETPGTDIIVASGFCPESRREGTADFCAYQKRSDGTFRPVMTASKLRPQAVGDGGSGDTAPRKMTYRVEWKPEVDSMTQNDFMENLSRQDLLDAGALAEKPESSIESNLCLNEIVASIFIRRTVRVLQEQDISSACSPHLSQLLSWMLKWNQSEGAQLLEGVTLEDENKFIEQADESDIVGVALHRLGPQYLDLFAGKVSAVELMAQDDLLRRLYSEHSLFRRHYAQMAEYMQTLIHKSPYMKFLEIYAGTGGATMPVLESVDRGGRLLVDEYTYTSASSGSFERTRSKFGKWESQMKFKTLHVSRDLLAQGYTAHSFDVIVASLELHATPRIDDTMANVRKLLSPGGRLVLLELTAPAAAHNAVFGTLASWWVSEDGRKDGPLLTVSEWDARLKKHGFTGADLAIPAQTGQCNDLSSMILARVASSSGEADGQETKLVVKIHSGHPDAFQSAISGKINDAFTGLGANCTKEPWTATDAANFDGLTIVIESAEHPLLLDPTPEIYESFKQLMLQGKDILWASFQTSPPSGESAAMANMVNGMARVMRRENPSLRLITVDIQDQIEPTGNEGQEQIIKTLTDIAASTFWSGLGSARAEDLEYVIRDGKLAIPRVIPDDRLSAYLDSLSPVQDQSEPTLYLNNDRPLMLNVRVPGLLNTISFVDNDKMLEELGPDQIEIQARAHGLDQKDVSVALGRSAPGTAMLGEVAGVATAVGANVQSWKTGDRVIGLMVAPFGNLVRIDSNGAVVIPDSISFSEAATIPWAYYTAYYCLTQAARMEKGQSILIHAAAGAIFATVSSADKKKLLTEQYGIPETHIFPYRNFKRRILASTEGKGIDVVLNSLSGQLLVDSWDCVAQFGTFLEIGKSDINGRSQLSMANFGKQVTFASVDPSLMYQKRPGYVTRGLEEVLAKIDQGLLKPVQLVTNYSMADIEETFRLVAPRKHIGKVVLTADDETLVQATKPRAIPLRLKQDGTYVVGEKGAGHVVALTRRNLDAEQRAPLEEAISKLCGTLHIVKCDINDANSTRAASEEIAKLPPVRGIVQSATVLADHPLEYMEHKDWTIAIKPKVQGTINMHRAFCSAETADFFISLSSVASIFGSSSQSNYAAGNAFLDAFAHAQGRYSRGITHYTTVNVGAVEGSGLVSEALSQNSEFVRIVGPHRRSQAMPHAIQSRLNGEAMGPEALGDHIFDHVPSKRRHGETAMANTSDKQKQCTHCKVDDVAAVAAGLEELRDESGGRQTEPQSEELSNLTSQGNDVTASFHGWDCCKHHKILPAQSLPDLDDALDFWLEANEHMFSVEQLESIRGEIEAMRAPEGTARRVLEDLYEANALDKSNGWFTDVVTNGRFLSSRASIALGSSIMGAHRETKVRHSQAERAAIIASSLRSFKSSR</sequence>
<dbReference type="InterPro" id="IPR036291">
    <property type="entry name" value="NAD(P)-bd_dom_sf"/>
</dbReference>
<keyword evidence="1" id="KW-0808">Transferase</keyword>
<evidence type="ECO:0000259" key="5">
    <source>
        <dbReference type="SMART" id="SM00829"/>
    </source>
</evidence>
<dbReference type="SUPFAM" id="SSF50129">
    <property type="entry name" value="GroES-like"/>
    <property type="match status" value="1"/>
</dbReference>
<comment type="caution">
    <text evidence="6">The sequence shown here is derived from an EMBL/GenBank/DDBJ whole genome shotgun (WGS) entry which is preliminary data.</text>
</comment>
<evidence type="ECO:0000256" key="3">
    <source>
        <dbReference type="SAM" id="MobiDB-lite"/>
    </source>
</evidence>
<dbReference type="Pfam" id="PF08240">
    <property type="entry name" value="ADH_N"/>
    <property type="match status" value="1"/>
</dbReference>
<keyword evidence="7" id="KW-1185">Reference proteome</keyword>
<dbReference type="SUPFAM" id="SSF52777">
    <property type="entry name" value="CoA-dependent acyltransferases"/>
    <property type="match status" value="1"/>
</dbReference>
<dbReference type="RefSeq" id="XP_066708520.1">
    <property type="nucleotide sequence ID" value="XM_066865391.1"/>
</dbReference>
<dbReference type="InterPro" id="IPR057326">
    <property type="entry name" value="KR_dom"/>
</dbReference>
<dbReference type="Pfam" id="PF00755">
    <property type="entry name" value="Carn_acyltransf"/>
    <property type="match status" value="1"/>
</dbReference>
<gene>
    <name evidence="6" type="ORF">PG994_013982</name>
</gene>
<evidence type="ECO:0000259" key="4">
    <source>
        <dbReference type="SMART" id="SM00822"/>
    </source>
</evidence>
<reference evidence="6 7" key="1">
    <citation type="submission" date="2023-01" db="EMBL/GenBank/DDBJ databases">
        <title>Analysis of 21 Apiospora genomes using comparative genomics revels a genus with tremendous synthesis potential of carbohydrate active enzymes and secondary metabolites.</title>
        <authorList>
            <person name="Sorensen T."/>
        </authorList>
    </citation>
    <scope>NUCLEOTIDE SEQUENCE [LARGE SCALE GENOMIC DNA]</scope>
    <source>
        <strain evidence="6 7">CBS 135458</strain>
    </source>
</reference>
<dbReference type="SUPFAM" id="SSF53335">
    <property type="entry name" value="S-adenosyl-L-methionine-dependent methyltransferases"/>
    <property type="match status" value="1"/>
</dbReference>
<dbReference type="Pfam" id="PF08242">
    <property type="entry name" value="Methyltransf_12"/>
    <property type="match status" value="1"/>
</dbReference>